<sequence>MTMEPPCKLWTAISRDCLQNEDTAITSTKNASQHRSKILQVQPCHFTVLNLNLEKAVDLYTFDTALPSRISVAIENELEKMSGCEKRVTESDQKLSCHYERAMRQPGPR</sequence>
<name>A0A6J3GDQ0_SAPAP</name>
<organism evidence="1 2">
    <name type="scientific">Sapajus apella</name>
    <name type="common">Brown-capped capuchin</name>
    <name type="synonym">Cebus apella</name>
    <dbReference type="NCBI Taxonomy" id="9515"/>
    <lineage>
        <taxon>Eukaryota</taxon>
        <taxon>Metazoa</taxon>
        <taxon>Chordata</taxon>
        <taxon>Craniata</taxon>
        <taxon>Vertebrata</taxon>
        <taxon>Euteleostomi</taxon>
        <taxon>Mammalia</taxon>
        <taxon>Eutheria</taxon>
        <taxon>Euarchontoglires</taxon>
        <taxon>Primates</taxon>
        <taxon>Haplorrhini</taxon>
        <taxon>Platyrrhini</taxon>
        <taxon>Cebidae</taxon>
        <taxon>Cebinae</taxon>
        <taxon>Sapajus</taxon>
    </lineage>
</organism>
<accession>A0A6J3GDQ0</accession>
<proteinExistence type="predicted"/>
<dbReference type="AlphaFoldDB" id="A0A6J3GDQ0"/>
<protein>
    <submittedName>
        <fullName evidence="2">Uncharacterized protein LOC116538015</fullName>
    </submittedName>
</protein>
<reference evidence="2" key="1">
    <citation type="submission" date="2025-08" db="UniProtKB">
        <authorList>
            <consortium name="RefSeq"/>
        </authorList>
    </citation>
    <scope>IDENTIFICATION</scope>
    <source>
        <tissue evidence="2">Blood</tissue>
    </source>
</reference>
<dbReference type="RefSeq" id="XP_032116173.1">
    <property type="nucleotide sequence ID" value="XM_032260282.1"/>
</dbReference>
<evidence type="ECO:0000313" key="2">
    <source>
        <dbReference type="RefSeq" id="XP_032116173.1"/>
    </source>
</evidence>
<dbReference type="Proteomes" id="UP000504640">
    <property type="component" value="Unplaced"/>
</dbReference>
<keyword evidence="1" id="KW-1185">Reference proteome</keyword>
<dbReference type="GeneID" id="116538015"/>
<gene>
    <name evidence="2" type="primary">LOC116538015</name>
</gene>
<evidence type="ECO:0000313" key="1">
    <source>
        <dbReference type="Proteomes" id="UP000504640"/>
    </source>
</evidence>